<evidence type="ECO:0000256" key="1">
    <source>
        <dbReference type="ARBA" id="ARBA00022676"/>
    </source>
</evidence>
<dbReference type="Pfam" id="PF00535">
    <property type="entry name" value="Glycos_transf_2"/>
    <property type="match status" value="1"/>
</dbReference>
<dbReference type="PANTHER" id="PTHR22916">
    <property type="entry name" value="GLYCOSYLTRANSFERASE"/>
    <property type="match status" value="1"/>
</dbReference>
<comment type="caution">
    <text evidence="4">The sequence shown here is derived from an EMBL/GenBank/DDBJ whole genome shotgun (WGS) entry which is preliminary data.</text>
</comment>
<dbReference type="InterPro" id="IPR001173">
    <property type="entry name" value="Glyco_trans_2-like"/>
</dbReference>
<keyword evidence="5" id="KW-1185">Reference proteome</keyword>
<name>A0A229W0L6_9BIFI</name>
<dbReference type="OrthoDB" id="3171021at2"/>
<gene>
    <name evidence="4" type="ORF">Tam10B_0598</name>
</gene>
<reference evidence="4 5" key="1">
    <citation type="submission" date="2017-05" db="EMBL/GenBank/DDBJ databases">
        <title>Bifidobacterium vansinderenii sp. nov.</title>
        <authorList>
            <person name="Lugli G.A."/>
            <person name="Duranti S."/>
            <person name="Mangifesta M."/>
        </authorList>
    </citation>
    <scope>NUCLEOTIDE SEQUENCE [LARGE SCALE GENOMIC DNA]</scope>
    <source>
        <strain evidence="4 5">Tam10B</strain>
    </source>
</reference>
<dbReference type="AlphaFoldDB" id="A0A229W0L6"/>
<dbReference type="PANTHER" id="PTHR22916:SF51">
    <property type="entry name" value="GLYCOSYLTRANSFERASE EPSH-RELATED"/>
    <property type="match status" value="1"/>
</dbReference>
<dbReference type="GO" id="GO:0016757">
    <property type="term" value="F:glycosyltransferase activity"/>
    <property type="evidence" value="ECO:0007669"/>
    <property type="project" value="UniProtKB-KW"/>
</dbReference>
<dbReference type="EMBL" id="NEWD01000005">
    <property type="protein sequence ID" value="OXN01200.1"/>
    <property type="molecule type" value="Genomic_DNA"/>
</dbReference>
<evidence type="ECO:0000313" key="4">
    <source>
        <dbReference type="EMBL" id="OXN01200.1"/>
    </source>
</evidence>
<proteinExistence type="predicted"/>
<accession>A0A229W0L6</accession>
<dbReference type="Proteomes" id="UP000215433">
    <property type="component" value="Unassembled WGS sequence"/>
</dbReference>
<feature type="domain" description="Glycosyltransferase 2-like" evidence="3">
    <location>
        <begin position="11"/>
        <end position="138"/>
    </location>
</feature>
<evidence type="ECO:0000259" key="3">
    <source>
        <dbReference type="Pfam" id="PF00535"/>
    </source>
</evidence>
<keyword evidence="2 4" id="KW-0808">Transferase</keyword>
<keyword evidence="1" id="KW-0328">Glycosyltransferase</keyword>
<evidence type="ECO:0000256" key="2">
    <source>
        <dbReference type="ARBA" id="ARBA00022679"/>
    </source>
</evidence>
<evidence type="ECO:0000313" key="5">
    <source>
        <dbReference type="Proteomes" id="UP000215433"/>
    </source>
</evidence>
<sequence>MVQEQTNPLISVVVPVYKVEDYLDDCLRSIVAQTYRNLEIIVVDDGSPDGCPAICDAWAKKDSRIRVIHKPNGGLSSARNAGLDVIQGDVVGFVDSDDEIEPDMYERMLKTMRESNADVVMCGTRTMSEDGALAEYDMANAMPARDFTAQEAVEGFLYHRDGMTGGIWCRIYDARFFRKEGDGGMGLRFPDGLNSEDYYMVSRIYPAMHKLAFRPDPLYLYRQRENSISHAKINKHSFDKITIAELCTKYLYQQGYTDRHALSYFVMQGYYDVLYSIIGLDPDPAQVKRCINGLRNSARTVYADPTVSRSRKIRLWAFAHFPKLYWRLSSARGK</sequence>
<dbReference type="CDD" id="cd00761">
    <property type="entry name" value="Glyco_tranf_GTA_type"/>
    <property type="match status" value="1"/>
</dbReference>
<dbReference type="RefSeq" id="WP_093959789.1">
    <property type="nucleotide sequence ID" value="NZ_NEWD01000005.1"/>
</dbReference>
<protein>
    <submittedName>
        <fullName evidence="4">Glycosyl transferase family 2</fullName>
    </submittedName>
</protein>
<organism evidence="4 5">
    <name type="scientific">Bifidobacterium vansinderenii</name>
    <dbReference type="NCBI Taxonomy" id="1984871"/>
    <lineage>
        <taxon>Bacteria</taxon>
        <taxon>Bacillati</taxon>
        <taxon>Actinomycetota</taxon>
        <taxon>Actinomycetes</taxon>
        <taxon>Bifidobacteriales</taxon>
        <taxon>Bifidobacteriaceae</taxon>
        <taxon>Bifidobacterium</taxon>
    </lineage>
</organism>
<dbReference type="InterPro" id="IPR029044">
    <property type="entry name" value="Nucleotide-diphossugar_trans"/>
</dbReference>
<dbReference type="SUPFAM" id="SSF53448">
    <property type="entry name" value="Nucleotide-diphospho-sugar transferases"/>
    <property type="match status" value="1"/>
</dbReference>
<dbReference type="Gene3D" id="3.90.550.10">
    <property type="entry name" value="Spore Coat Polysaccharide Biosynthesis Protein SpsA, Chain A"/>
    <property type="match status" value="1"/>
</dbReference>